<reference evidence="2 3" key="1">
    <citation type="submission" date="2018-11" db="EMBL/GenBank/DDBJ databases">
        <authorList>
            <person name="Zhou Z."/>
            <person name="Wang G."/>
        </authorList>
    </citation>
    <scope>NUCLEOTIDE SEQUENCE [LARGE SCALE GENOMIC DNA]</scope>
    <source>
        <strain evidence="2 3">KCTC52004</strain>
    </source>
</reference>
<evidence type="ECO:0000313" key="2">
    <source>
        <dbReference type="EMBL" id="RRB00039.1"/>
    </source>
</evidence>
<dbReference type="InterPro" id="IPR004843">
    <property type="entry name" value="Calcineurin-like_PHP"/>
</dbReference>
<dbReference type="OrthoDB" id="9808081at2"/>
<dbReference type="InterPro" id="IPR029052">
    <property type="entry name" value="Metallo-depent_PP-like"/>
</dbReference>
<accession>A0A3P1BG24</accession>
<dbReference type="Pfam" id="PF00149">
    <property type="entry name" value="Metallophos"/>
    <property type="match status" value="1"/>
</dbReference>
<proteinExistence type="predicted"/>
<evidence type="ECO:0000313" key="3">
    <source>
        <dbReference type="Proteomes" id="UP000271925"/>
    </source>
</evidence>
<dbReference type="GO" id="GO:0016787">
    <property type="term" value="F:hydrolase activity"/>
    <property type="evidence" value="ECO:0007669"/>
    <property type="project" value="InterPro"/>
</dbReference>
<sequence>MKIITIPDLHGRNSWLQVDVDQYDKVIFLGDYTDSYDLSDDIILDNLQQIIRLKCHYPDKIVLLIGNHDAQYMHFPHYRCSGFRPSMQPALSKLFRDHIRLFQIAYQEDEYLFTHAGVSNRWLAHLPKGNGSQNLDLNLQSLHQLADLMNEMHQDRMMRTTLFDVSYLRGGYDEAGGPVWADKRETSGDYLWGVHQVVGHSPVPAFTTIGDETGSITYTDVLQTQEAFYTIETAVLK</sequence>
<name>A0A3P1BG24_9BACT</name>
<evidence type="ECO:0000259" key="1">
    <source>
        <dbReference type="Pfam" id="PF00149"/>
    </source>
</evidence>
<feature type="domain" description="Calcineurin-like phosphoesterase" evidence="1">
    <location>
        <begin position="1"/>
        <end position="143"/>
    </location>
</feature>
<dbReference type="RefSeq" id="WP_124878070.1">
    <property type="nucleotide sequence ID" value="NZ_RQJO01000011.1"/>
</dbReference>
<dbReference type="SUPFAM" id="SSF56300">
    <property type="entry name" value="Metallo-dependent phosphatases"/>
    <property type="match status" value="1"/>
</dbReference>
<organism evidence="2 3">
    <name type="scientific">Larkinella rosea</name>
    <dbReference type="NCBI Taxonomy" id="2025312"/>
    <lineage>
        <taxon>Bacteria</taxon>
        <taxon>Pseudomonadati</taxon>
        <taxon>Bacteroidota</taxon>
        <taxon>Cytophagia</taxon>
        <taxon>Cytophagales</taxon>
        <taxon>Spirosomataceae</taxon>
        <taxon>Larkinella</taxon>
    </lineage>
</organism>
<dbReference type="EMBL" id="RQJO01000011">
    <property type="protein sequence ID" value="RRB00039.1"/>
    <property type="molecule type" value="Genomic_DNA"/>
</dbReference>
<dbReference type="Gene3D" id="3.60.21.10">
    <property type="match status" value="1"/>
</dbReference>
<gene>
    <name evidence="2" type="ORF">EHT25_25785</name>
</gene>
<protein>
    <submittedName>
        <fullName evidence="2">Metallophosphoesterase</fullName>
    </submittedName>
</protein>
<keyword evidence="3" id="KW-1185">Reference proteome</keyword>
<dbReference type="AlphaFoldDB" id="A0A3P1BG24"/>
<comment type="caution">
    <text evidence="2">The sequence shown here is derived from an EMBL/GenBank/DDBJ whole genome shotgun (WGS) entry which is preliminary data.</text>
</comment>
<dbReference type="Proteomes" id="UP000271925">
    <property type="component" value="Unassembled WGS sequence"/>
</dbReference>